<dbReference type="Gene3D" id="3.40.50.2000">
    <property type="entry name" value="Glycogen Phosphorylase B"/>
    <property type="match status" value="2"/>
</dbReference>
<dbReference type="PANTHER" id="PTHR46401:SF2">
    <property type="entry name" value="GLYCOSYLTRANSFERASE WBBK-RELATED"/>
    <property type="match status" value="1"/>
</dbReference>
<name>A0A412IK30_9BACE</name>
<organism evidence="3 4">
    <name type="scientific">Bacteroides cellulosilyticus</name>
    <dbReference type="NCBI Taxonomy" id="246787"/>
    <lineage>
        <taxon>Bacteria</taxon>
        <taxon>Pseudomonadati</taxon>
        <taxon>Bacteroidota</taxon>
        <taxon>Bacteroidia</taxon>
        <taxon>Bacteroidales</taxon>
        <taxon>Bacteroidaceae</taxon>
        <taxon>Bacteroides</taxon>
    </lineage>
</organism>
<dbReference type="EMBL" id="QRVJ01000005">
    <property type="protein sequence ID" value="RGS37904.1"/>
    <property type="molecule type" value="Genomic_DNA"/>
</dbReference>
<evidence type="ECO:0000313" key="4">
    <source>
        <dbReference type="Proteomes" id="UP000283341"/>
    </source>
</evidence>
<reference evidence="3 4" key="1">
    <citation type="submission" date="2018-08" db="EMBL/GenBank/DDBJ databases">
        <title>A genome reference for cultivated species of the human gut microbiota.</title>
        <authorList>
            <person name="Zou Y."/>
            <person name="Xue W."/>
            <person name="Luo G."/>
        </authorList>
    </citation>
    <scope>NUCLEOTIDE SEQUENCE [LARGE SCALE GENOMIC DNA]</scope>
    <source>
        <strain evidence="3 4">AF22-3AC</strain>
    </source>
</reference>
<dbReference type="AlphaFoldDB" id="A0A412IK30"/>
<gene>
    <name evidence="3" type="ORF">DWX97_09065</name>
</gene>
<evidence type="ECO:0000259" key="2">
    <source>
        <dbReference type="Pfam" id="PF00534"/>
    </source>
</evidence>
<dbReference type="SUPFAM" id="SSF53756">
    <property type="entry name" value="UDP-Glycosyltransferase/glycogen phosphorylase"/>
    <property type="match status" value="1"/>
</dbReference>
<comment type="caution">
    <text evidence="3">The sequence shown here is derived from an EMBL/GenBank/DDBJ whole genome shotgun (WGS) entry which is preliminary data.</text>
</comment>
<protein>
    <submittedName>
        <fullName evidence="3">Glycosyltransferase WbuB</fullName>
    </submittedName>
</protein>
<proteinExistence type="predicted"/>
<dbReference type="Proteomes" id="UP000283341">
    <property type="component" value="Unassembled WGS sequence"/>
</dbReference>
<dbReference type="GO" id="GO:0009103">
    <property type="term" value="P:lipopolysaccharide biosynthetic process"/>
    <property type="evidence" value="ECO:0007669"/>
    <property type="project" value="TreeGrafter"/>
</dbReference>
<dbReference type="PANTHER" id="PTHR46401">
    <property type="entry name" value="GLYCOSYLTRANSFERASE WBBK-RELATED"/>
    <property type="match status" value="1"/>
</dbReference>
<dbReference type="InterPro" id="IPR001296">
    <property type="entry name" value="Glyco_trans_1"/>
</dbReference>
<evidence type="ECO:0000256" key="1">
    <source>
        <dbReference type="ARBA" id="ARBA00022679"/>
    </source>
</evidence>
<sequence>MDRVWLVSEFYYPVVVTTGYYVTEIADYLSKKGMNVGVISTNNTYYDSDVISNKAREFHNGIEVYRVLGKQVDKDSLKKRSLRLLSSSISLFNLARKQIKEGDEVIILTNPAFFMLFMPLVRKLTKCHYHILVHDIFPENLVSLGNLGRKTFLHAFLNKIFDWAYGTADSCISIGEDMRQVVLRKTKGQNFSSLITNWADVDEVKPLPKVDTNLFKEMESSLTGKIVFQFAGNLGKAQGLDNLMNAIDMVKNEDCKFLFVGAGAKKNDIESFAERHENTVYAGFRSRLNQNDFLNACDIGIVTLADGMYGLGVPSKSYNIMATGKPILYIGESDSEIALCLKRYNIGWVVEPNNPSLLKDKIEDILREPSEIQEMGANALTVANEVFAKSVVLEQYYDFIKKRFESR</sequence>
<dbReference type="CDD" id="cd03794">
    <property type="entry name" value="GT4_WbuB-like"/>
    <property type="match status" value="1"/>
</dbReference>
<keyword evidence="1 3" id="KW-0808">Transferase</keyword>
<dbReference type="Pfam" id="PF00534">
    <property type="entry name" value="Glycos_transf_1"/>
    <property type="match status" value="1"/>
</dbReference>
<dbReference type="GO" id="GO:0016757">
    <property type="term" value="F:glycosyltransferase activity"/>
    <property type="evidence" value="ECO:0007669"/>
    <property type="project" value="InterPro"/>
</dbReference>
<dbReference type="RefSeq" id="WP_118402366.1">
    <property type="nucleotide sequence ID" value="NZ_JADNFX010000002.1"/>
</dbReference>
<feature type="domain" description="Glycosyl transferase family 1" evidence="2">
    <location>
        <begin position="222"/>
        <end position="379"/>
    </location>
</feature>
<accession>A0A412IK30</accession>
<evidence type="ECO:0000313" key="3">
    <source>
        <dbReference type="EMBL" id="RGS37904.1"/>
    </source>
</evidence>